<reference evidence="16 17" key="2">
    <citation type="journal article" date="2012" name="Nature">
        <title>Insights into hominid evolution from the gorilla genome sequence.</title>
        <authorList>
            <person name="Scally A."/>
            <person name="Dutheil J.Y."/>
            <person name="Hillier L.W."/>
            <person name="Jordan G.E."/>
            <person name="Goodhead I."/>
            <person name="Herrero J."/>
            <person name="Hobolth A."/>
            <person name="Lappalainen T."/>
            <person name="Mailund T."/>
            <person name="Marques-Bonet T."/>
            <person name="McCarthy S."/>
            <person name="Montgomery S.H."/>
            <person name="Schwalie P.C."/>
            <person name="Tang Y.A."/>
            <person name="Ward M.C."/>
            <person name="Xue Y."/>
            <person name="Yngvadottir B."/>
            <person name="Alkan C."/>
            <person name="Andersen L.N."/>
            <person name="Ayub Q."/>
            <person name="Ball E.V."/>
            <person name="Beal K."/>
            <person name="Bradley B.J."/>
            <person name="Chen Y."/>
            <person name="Clee C.M."/>
            <person name="Fitzgerald S."/>
            <person name="Graves T.A."/>
            <person name="Gu Y."/>
            <person name="Heath P."/>
            <person name="Heger A."/>
            <person name="Karakoc E."/>
            <person name="Kolb-Kokocinski A."/>
            <person name="Laird G.K."/>
            <person name="Lunter G."/>
            <person name="Meader S."/>
            <person name="Mort M."/>
            <person name="Mullikin J.C."/>
            <person name="Munch K."/>
            <person name="O'Connor T.D."/>
            <person name="Phillips A.D."/>
            <person name="Prado-Martinez J."/>
            <person name="Rogers A.S."/>
            <person name="Sajjadian S."/>
            <person name="Schmidt D."/>
            <person name="Shaw K."/>
            <person name="Simpson J.T."/>
            <person name="Stenson P.D."/>
            <person name="Turner D.J."/>
            <person name="Vigilant L."/>
            <person name="Vilella A.J."/>
            <person name="Whitener W."/>
            <person name="Zhu B."/>
            <person name="Cooper D.N."/>
            <person name="de Jong P."/>
            <person name="Dermitzakis E.T."/>
            <person name="Eichler E.E."/>
            <person name="Flicek P."/>
            <person name="Goldman N."/>
            <person name="Mundy N.I."/>
            <person name="Ning Z."/>
            <person name="Odom D.T."/>
            <person name="Ponting C.P."/>
            <person name="Quail M.A."/>
            <person name="Ryder O.A."/>
            <person name="Searle S.M."/>
            <person name="Warren W.C."/>
            <person name="Wilson R.K."/>
            <person name="Schierup M.H."/>
            <person name="Rogers J."/>
            <person name="Tyler-Smith C."/>
            <person name="Durbin R."/>
        </authorList>
    </citation>
    <scope>NUCLEOTIDE SEQUENCE [LARGE SCALE GENOMIC DNA]</scope>
</reference>
<feature type="domain" description="CRIB" evidence="15">
    <location>
        <begin position="74"/>
        <end position="87"/>
    </location>
</feature>
<dbReference type="GO" id="GO:0106310">
    <property type="term" value="F:protein serine kinase activity"/>
    <property type="evidence" value="ECO:0007669"/>
    <property type="project" value="RHEA"/>
</dbReference>
<dbReference type="EC" id="2.7.11.1" evidence="3"/>
<evidence type="ECO:0000259" key="15">
    <source>
        <dbReference type="PROSITE" id="PS50108"/>
    </source>
</evidence>
<evidence type="ECO:0000256" key="5">
    <source>
        <dbReference type="ARBA" id="ARBA00022679"/>
    </source>
</evidence>
<dbReference type="EMBL" id="CABD030094641">
    <property type="status" value="NOT_ANNOTATED_CDS"/>
    <property type="molecule type" value="Genomic_DNA"/>
</dbReference>
<dbReference type="AlphaFoldDB" id="A0A2I2ZE95"/>
<evidence type="ECO:0000256" key="11">
    <source>
        <dbReference type="ARBA" id="ARBA00047899"/>
    </source>
</evidence>
<dbReference type="PANTHER" id="PTHR45832:SF21">
    <property type="entry name" value="NON-SPECIFIC SERINE_THREONINE PROTEIN KINASE"/>
    <property type="match status" value="1"/>
</dbReference>
<evidence type="ECO:0000313" key="16">
    <source>
        <dbReference type="Ensembl" id="ENSGGOP00000045477.1"/>
    </source>
</evidence>
<dbReference type="GeneTree" id="ENSGT00950000182988"/>
<dbReference type="FunFam" id="1.10.510.10:FF:000768">
    <property type="entry name" value="Non-specific serine/threonine protein kinase"/>
    <property type="match status" value="1"/>
</dbReference>
<dbReference type="Bgee" id="ENSGGOG00000041185">
    <property type="expression patterns" value="Expressed in cerebellum and 6 other cell types or tissues"/>
</dbReference>
<evidence type="ECO:0000256" key="12">
    <source>
        <dbReference type="ARBA" id="ARBA00048679"/>
    </source>
</evidence>
<dbReference type="InterPro" id="IPR033923">
    <property type="entry name" value="PAK_BD"/>
</dbReference>
<keyword evidence="5" id="KW-0808">Transferase</keyword>
<dbReference type="FunFam" id="3.90.810.10:FF:000005">
    <property type="entry name" value="Non-specific serine/threonine protein kinase"/>
    <property type="match status" value="1"/>
</dbReference>
<accession>A0A2I2ZE95</accession>
<evidence type="ECO:0000256" key="2">
    <source>
        <dbReference type="ARBA" id="ARBA00008874"/>
    </source>
</evidence>
<feature type="region of interest" description="Disordered" evidence="13">
    <location>
        <begin position="138"/>
        <end position="161"/>
    </location>
</feature>
<keyword evidence="7" id="KW-0547">Nucleotide-binding</keyword>
<organism evidence="16 17">
    <name type="scientific">Gorilla gorilla gorilla</name>
    <name type="common">Western lowland gorilla</name>
    <dbReference type="NCBI Taxonomy" id="9595"/>
    <lineage>
        <taxon>Eukaryota</taxon>
        <taxon>Metazoa</taxon>
        <taxon>Chordata</taxon>
        <taxon>Craniata</taxon>
        <taxon>Vertebrata</taxon>
        <taxon>Euteleostomi</taxon>
        <taxon>Mammalia</taxon>
        <taxon>Eutheria</taxon>
        <taxon>Euarchontoglires</taxon>
        <taxon>Primates</taxon>
        <taxon>Haplorrhini</taxon>
        <taxon>Catarrhini</taxon>
        <taxon>Hominidae</taxon>
        <taxon>Gorilla</taxon>
    </lineage>
</organism>
<dbReference type="GO" id="GO:0046872">
    <property type="term" value="F:metal ion binding"/>
    <property type="evidence" value="ECO:0007669"/>
    <property type="project" value="UniProtKB-KW"/>
</dbReference>
<comment type="cofactor">
    <cofactor evidence="1">
        <name>Mg(2+)</name>
        <dbReference type="ChEBI" id="CHEBI:18420"/>
    </cofactor>
</comment>
<evidence type="ECO:0000256" key="9">
    <source>
        <dbReference type="ARBA" id="ARBA00022840"/>
    </source>
</evidence>
<feature type="region of interest" description="Disordered" evidence="13">
    <location>
        <begin position="200"/>
        <end position="222"/>
    </location>
</feature>
<dbReference type="PROSITE" id="PS50108">
    <property type="entry name" value="CRIB"/>
    <property type="match status" value="1"/>
</dbReference>
<evidence type="ECO:0000256" key="13">
    <source>
        <dbReference type="SAM" id="MobiDB-lite"/>
    </source>
</evidence>
<reference evidence="16" key="4">
    <citation type="submission" date="2025-09" db="UniProtKB">
        <authorList>
            <consortium name="Ensembl"/>
        </authorList>
    </citation>
    <scope>IDENTIFICATION</scope>
</reference>
<dbReference type="InterPro" id="IPR000719">
    <property type="entry name" value="Prot_kinase_dom"/>
</dbReference>
<dbReference type="SMART" id="SM00285">
    <property type="entry name" value="PBD"/>
    <property type="match status" value="1"/>
</dbReference>
<reference evidence="17" key="1">
    <citation type="submission" date="2011-05" db="EMBL/GenBank/DDBJ databases">
        <title>Insights into the evolution of the great apes provided by the gorilla genome.</title>
        <authorList>
            <person name="Scally A."/>
        </authorList>
    </citation>
    <scope>NUCLEOTIDE SEQUENCE [LARGE SCALE GENOMIC DNA]</scope>
</reference>
<dbReference type="PROSITE" id="PS50011">
    <property type="entry name" value="PROTEIN_KINASE_DOM"/>
    <property type="match status" value="1"/>
</dbReference>
<dbReference type="SUPFAM" id="SSF56112">
    <property type="entry name" value="Protein kinase-like (PK-like)"/>
    <property type="match status" value="1"/>
</dbReference>
<feature type="compositionally biased region" description="Basic and acidic residues" evidence="13">
    <location>
        <begin position="67"/>
        <end position="80"/>
    </location>
</feature>
<dbReference type="InterPro" id="IPR011009">
    <property type="entry name" value="Kinase-like_dom_sf"/>
</dbReference>
<dbReference type="Gene3D" id="3.30.200.20">
    <property type="entry name" value="Phosphorylase Kinase, domain 1"/>
    <property type="match status" value="1"/>
</dbReference>
<keyword evidence="10" id="KW-0460">Magnesium</keyword>
<dbReference type="GO" id="GO:0005524">
    <property type="term" value="F:ATP binding"/>
    <property type="evidence" value="ECO:0007669"/>
    <property type="project" value="UniProtKB-KW"/>
</dbReference>
<proteinExistence type="inferred from homology"/>
<comment type="catalytic activity">
    <reaction evidence="11">
        <text>L-threonyl-[protein] + ATP = O-phospho-L-threonyl-[protein] + ADP + H(+)</text>
        <dbReference type="Rhea" id="RHEA:46608"/>
        <dbReference type="Rhea" id="RHEA-COMP:11060"/>
        <dbReference type="Rhea" id="RHEA-COMP:11605"/>
        <dbReference type="ChEBI" id="CHEBI:15378"/>
        <dbReference type="ChEBI" id="CHEBI:30013"/>
        <dbReference type="ChEBI" id="CHEBI:30616"/>
        <dbReference type="ChEBI" id="CHEBI:61977"/>
        <dbReference type="ChEBI" id="CHEBI:456216"/>
        <dbReference type="EC" id="2.7.11.1"/>
    </reaction>
</comment>
<keyword evidence="9" id="KW-0067">ATP-binding</keyword>
<evidence type="ECO:0000256" key="4">
    <source>
        <dbReference type="ARBA" id="ARBA00022527"/>
    </source>
</evidence>
<feature type="region of interest" description="Disordered" evidence="13">
    <location>
        <begin position="166"/>
        <end position="185"/>
    </location>
</feature>
<dbReference type="Pfam" id="PF00069">
    <property type="entry name" value="Pkinase"/>
    <property type="match status" value="1"/>
</dbReference>
<protein>
    <recommendedName>
        <fullName evidence="3">non-specific serine/threonine protein kinase</fullName>
        <ecNumber evidence="3">2.7.11.1</ecNumber>
    </recommendedName>
</protein>
<dbReference type="Proteomes" id="UP000001519">
    <property type="component" value="Chromosome 15"/>
</dbReference>
<dbReference type="InParanoid" id="A0A2I2ZE95"/>
<evidence type="ECO:0000259" key="14">
    <source>
        <dbReference type="PROSITE" id="PS50011"/>
    </source>
</evidence>
<dbReference type="Gene3D" id="3.90.810.10">
    <property type="entry name" value="CRIB domain"/>
    <property type="match status" value="1"/>
</dbReference>
<dbReference type="InterPro" id="IPR000095">
    <property type="entry name" value="CRIB_dom"/>
</dbReference>
<dbReference type="PANTHER" id="PTHR45832">
    <property type="entry name" value="SERINE/THREONINE-PROTEIN KINASE SAMKA-RELATED-RELATED"/>
    <property type="match status" value="1"/>
</dbReference>
<reference evidence="16" key="3">
    <citation type="submission" date="2025-08" db="UniProtKB">
        <authorList>
            <consortium name="Ensembl"/>
        </authorList>
    </citation>
    <scope>IDENTIFICATION</scope>
</reference>
<evidence type="ECO:0000256" key="1">
    <source>
        <dbReference type="ARBA" id="ARBA00001946"/>
    </source>
</evidence>
<dbReference type="GO" id="GO:0004674">
    <property type="term" value="F:protein serine/threonine kinase activity"/>
    <property type="evidence" value="ECO:0007669"/>
    <property type="project" value="UniProtKB-KW"/>
</dbReference>
<dbReference type="Ensembl" id="ENSGGOT00000051650.1">
    <property type="protein sequence ID" value="ENSGGOP00000045477.1"/>
    <property type="gene ID" value="ENSGGOG00000041185.1"/>
</dbReference>
<keyword evidence="4" id="KW-0723">Serine/threonine-protein kinase</keyword>
<comment type="catalytic activity">
    <reaction evidence="12">
        <text>L-seryl-[protein] + ATP = O-phospho-L-seryl-[protein] + ADP + H(+)</text>
        <dbReference type="Rhea" id="RHEA:17989"/>
        <dbReference type="Rhea" id="RHEA-COMP:9863"/>
        <dbReference type="Rhea" id="RHEA-COMP:11604"/>
        <dbReference type="ChEBI" id="CHEBI:15378"/>
        <dbReference type="ChEBI" id="CHEBI:29999"/>
        <dbReference type="ChEBI" id="CHEBI:30616"/>
        <dbReference type="ChEBI" id="CHEBI:83421"/>
        <dbReference type="ChEBI" id="CHEBI:456216"/>
        <dbReference type="EC" id="2.7.11.1"/>
    </reaction>
</comment>
<name>A0A2I2ZE95_GORGO</name>
<evidence type="ECO:0000256" key="3">
    <source>
        <dbReference type="ARBA" id="ARBA00012513"/>
    </source>
</evidence>
<evidence type="ECO:0000256" key="10">
    <source>
        <dbReference type="ARBA" id="ARBA00022842"/>
    </source>
</evidence>
<evidence type="ECO:0000256" key="8">
    <source>
        <dbReference type="ARBA" id="ARBA00022777"/>
    </source>
</evidence>
<keyword evidence="6" id="KW-0479">Metal-binding</keyword>
<sequence>MCDNGELEDKPPAPPVRMSSTIFSTGGKDPLSANHSLKPLPSVPEEKKPRHKIISIFSGTEKGSKKKEKERPEISPPSDFEHTIHVGFDAVTGEFTGMPEQWARLLQTSNITKLEQKKNLQAVLDVLKFYDSNTYPSFTPPEKDGFPSGTPALNAEGTEAPAVVTEEEDDDEETGPPIIAPPPDHMKSIYTRSVIDPVPAPVGDSNVDGGAKSLDKQKKKTKMTDEEIMEKLRTIVSIGASGTVFTATDVALGQKVKQPKKEFIINEILVMKDLKNPNIVNFLDSYLVGDELFVVMEYLARGSHTDVVTETCMDEAQIAAVCRESLQALEFLHANQVIHRDIKSDSVLLGMEGSVKLTDFGFCAQITPEQSKRSTVVRMPYWMAPEVAYGPKVNVWSLGIMATEMVEGEPPYLSENPLRALCLIATNGIPELQNPEKLSPIFRDFLNRCLETDVEKRGSAKELLQHLFLKVAKLLSKKDCLKKKKEEERIKKRLIHHLGHKQYFLECYSDVFLLPALPRKILVMALPLSA</sequence>
<dbReference type="Pfam" id="PF00786">
    <property type="entry name" value="PBD"/>
    <property type="match status" value="1"/>
</dbReference>
<comment type="similarity">
    <text evidence="2">Belongs to the protein kinase superfamily. STE Ser/Thr protein kinase family. STE20 subfamily.</text>
</comment>
<feature type="region of interest" description="Disordered" evidence="13">
    <location>
        <begin position="1"/>
        <end position="80"/>
    </location>
</feature>
<feature type="domain" description="Protein kinase" evidence="14">
    <location>
        <begin position="230"/>
        <end position="469"/>
    </location>
</feature>
<dbReference type="InterPro" id="IPR036936">
    <property type="entry name" value="CRIB_dom_sf"/>
</dbReference>
<evidence type="ECO:0000256" key="7">
    <source>
        <dbReference type="ARBA" id="ARBA00022741"/>
    </source>
</evidence>
<evidence type="ECO:0000256" key="6">
    <source>
        <dbReference type="ARBA" id="ARBA00022723"/>
    </source>
</evidence>
<keyword evidence="17" id="KW-1185">Reference proteome</keyword>
<dbReference type="Gene3D" id="1.10.510.10">
    <property type="entry name" value="Transferase(Phosphotransferase) domain 1"/>
    <property type="match status" value="1"/>
</dbReference>
<dbReference type="EMBL" id="CABD030094640">
    <property type="status" value="NOT_ANNOTATED_CDS"/>
    <property type="molecule type" value="Genomic_DNA"/>
</dbReference>
<dbReference type="InterPro" id="IPR051931">
    <property type="entry name" value="PAK3-like"/>
</dbReference>
<keyword evidence="8" id="KW-0418">Kinase</keyword>
<dbReference type="SMART" id="SM00220">
    <property type="entry name" value="S_TKc"/>
    <property type="match status" value="1"/>
</dbReference>
<dbReference type="CDD" id="cd01093">
    <property type="entry name" value="CRIB_PAK_like"/>
    <property type="match status" value="1"/>
</dbReference>
<evidence type="ECO:0000313" key="17">
    <source>
        <dbReference type="Proteomes" id="UP000001519"/>
    </source>
</evidence>
<dbReference type="STRING" id="9593.ENSGGOP00000045477"/>